<evidence type="ECO:0000256" key="1">
    <source>
        <dbReference type="SAM" id="MobiDB-lite"/>
    </source>
</evidence>
<dbReference type="GeneID" id="85318807"/>
<feature type="signal peptide" evidence="2">
    <location>
        <begin position="1"/>
        <end position="31"/>
    </location>
</feature>
<dbReference type="AlphaFoldDB" id="A0AA39ZQG8"/>
<feature type="region of interest" description="Disordered" evidence="1">
    <location>
        <begin position="69"/>
        <end position="93"/>
    </location>
</feature>
<accession>A0AA39ZQG8</accession>
<evidence type="ECO:0000313" key="4">
    <source>
        <dbReference type="Proteomes" id="UP001172101"/>
    </source>
</evidence>
<comment type="caution">
    <text evidence="3">The sequence shown here is derived from an EMBL/GenBank/DDBJ whole genome shotgun (WGS) entry which is preliminary data.</text>
</comment>
<dbReference type="Proteomes" id="UP001172101">
    <property type="component" value="Unassembled WGS sequence"/>
</dbReference>
<dbReference type="RefSeq" id="XP_060289479.1">
    <property type="nucleotide sequence ID" value="XM_060435537.1"/>
</dbReference>
<name>A0AA39ZQG8_9PEZI</name>
<dbReference type="EMBL" id="JAUIRO010000009">
    <property type="protein sequence ID" value="KAK0701815.1"/>
    <property type="molecule type" value="Genomic_DNA"/>
</dbReference>
<sequence length="177" mass="19340">MNTLPPSSMSSRSQAASVCLVLCRCLFTCLGNKLGCLGGLACSQRFQSILQHEESQANAKTSSYLVQNAPAPPADGKWREREGASKPFRKSKKLKTMADLSSPKWVGGFQHLRHDLATSKHARSASECDKLCHSGLETGTPKLRLSFFLGVCRAKENHTTGGRSPAHNQPFGWVFSY</sequence>
<evidence type="ECO:0000256" key="2">
    <source>
        <dbReference type="SAM" id="SignalP"/>
    </source>
</evidence>
<organism evidence="3 4">
    <name type="scientific">Lasiosphaeria miniovina</name>
    <dbReference type="NCBI Taxonomy" id="1954250"/>
    <lineage>
        <taxon>Eukaryota</taxon>
        <taxon>Fungi</taxon>
        <taxon>Dikarya</taxon>
        <taxon>Ascomycota</taxon>
        <taxon>Pezizomycotina</taxon>
        <taxon>Sordariomycetes</taxon>
        <taxon>Sordariomycetidae</taxon>
        <taxon>Sordariales</taxon>
        <taxon>Lasiosphaeriaceae</taxon>
        <taxon>Lasiosphaeria</taxon>
    </lineage>
</organism>
<feature type="chain" id="PRO_5041250375" description="Secreted protein" evidence="2">
    <location>
        <begin position="32"/>
        <end position="177"/>
    </location>
</feature>
<proteinExistence type="predicted"/>
<protein>
    <recommendedName>
        <fullName evidence="5">Secreted protein</fullName>
    </recommendedName>
</protein>
<reference evidence="3" key="1">
    <citation type="submission" date="2023-06" db="EMBL/GenBank/DDBJ databases">
        <title>Genome-scale phylogeny and comparative genomics of the fungal order Sordariales.</title>
        <authorList>
            <consortium name="Lawrence Berkeley National Laboratory"/>
            <person name="Hensen N."/>
            <person name="Bonometti L."/>
            <person name="Westerberg I."/>
            <person name="Brannstrom I.O."/>
            <person name="Guillou S."/>
            <person name="Cros-Aarteil S."/>
            <person name="Calhoun S."/>
            <person name="Haridas S."/>
            <person name="Kuo A."/>
            <person name="Mondo S."/>
            <person name="Pangilinan J."/>
            <person name="Riley R."/>
            <person name="LaButti K."/>
            <person name="Andreopoulos B."/>
            <person name="Lipzen A."/>
            <person name="Chen C."/>
            <person name="Yanf M."/>
            <person name="Daum C."/>
            <person name="Ng V."/>
            <person name="Clum A."/>
            <person name="Steindorff A."/>
            <person name="Ohm R."/>
            <person name="Martin F."/>
            <person name="Silar P."/>
            <person name="Natvig D."/>
            <person name="Lalanne C."/>
            <person name="Gautier V."/>
            <person name="Ament-velasquez S.L."/>
            <person name="Kruys A."/>
            <person name="Hutchinson M.I."/>
            <person name="Powell A.J."/>
            <person name="Barry K."/>
            <person name="Miller A.N."/>
            <person name="Grigoriev I.V."/>
            <person name="Debuchy R."/>
            <person name="Gladieux P."/>
            <person name="Thoren M.H."/>
            <person name="Johannesson H."/>
        </authorList>
    </citation>
    <scope>NUCLEOTIDE SEQUENCE</scope>
    <source>
        <strain evidence="3">SMH2392-1A</strain>
    </source>
</reference>
<evidence type="ECO:0008006" key="5">
    <source>
        <dbReference type="Google" id="ProtNLM"/>
    </source>
</evidence>
<keyword evidence="2" id="KW-0732">Signal</keyword>
<keyword evidence="4" id="KW-1185">Reference proteome</keyword>
<evidence type="ECO:0000313" key="3">
    <source>
        <dbReference type="EMBL" id="KAK0701815.1"/>
    </source>
</evidence>
<gene>
    <name evidence="3" type="ORF">B0T26DRAFT_532289</name>
</gene>